<feature type="region of interest" description="Disordered" evidence="1">
    <location>
        <begin position="1"/>
        <end position="42"/>
    </location>
</feature>
<protein>
    <submittedName>
        <fullName evidence="2">Uncharacterized protein</fullName>
    </submittedName>
</protein>
<name>A0AAF0IHI5_9EURO</name>
<gene>
    <name evidence="2" type="ORF">PRK78_002129</name>
</gene>
<reference evidence="2" key="1">
    <citation type="submission" date="2023-03" db="EMBL/GenBank/DDBJ databases">
        <title>Emydomyces testavorans Genome Sequence.</title>
        <authorList>
            <person name="Hoyer L."/>
        </authorList>
    </citation>
    <scope>NUCLEOTIDE SEQUENCE</scope>
    <source>
        <strain evidence="2">16-2883</strain>
    </source>
</reference>
<evidence type="ECO:0000256" key="1">
    <source>
        <dbReference type="SAM" id="MobiDB-lite"/>
    </source>
</evidence>
<dbReference type="Proteomes" id="UP001219355">
    <property type="component" value="Chromosome 1"/>
</dbReference>
<evidence type="ECO:0000313" key="3">
    <source>
        <dbReference type="Proteomes" id="UP001219355"/>
    </source>
</evidence>
<evidence type="ECO:0000313" key="2">
    <source>
        <dbReference type="EMBL" id="WEW56681.1"/>
    </source>
</evidence>
<accession>A0AAF0IHI5</accession>
<dbReference type="PANTHER" id="PTHR39472">
    <property type="entry name" value="EXPRESSED PROTEIN"/>
    <property type="match status" value="1"/>
</dbReference>
<keyword evidence="3" id="KW-1185">Reference proteome</keyword>
<feature type="compositionally biased region" description="Low complexity" evidence="1">
    <location>
        <begin position="95"/>
        <end position="105"/>
    </location>
</feature>
<feature type="region of interest" description="Disordered" evidence="1">
    <location>
        <begin position="95"/>
        <end position="151"/>
    </location>
</feature>
<proteinExistence type="predicted"/>
<feature type="compositionally biased region" description="Polar residues" evidence="1">
    <location>
        <begin position="119"/>
        <end position="145"/>
    </location>
</feature>
<dbReference type="PANTHER" id="PTHR39472:SF1">
    <property type="entry name" value="EXPRESSED PROTEIN"/>
    <property type="match status" value="1"/>
</dbReference>
<dbReference type="AlphaFoldDB" id="A0AAF0IHI5"/>
<organism evidence="2 3">
    <name type="scientific">Emydomyces testavorans</name>
    <dbReference type="NCBI Taxonomy" id="2070801"/>
    <lineage>
        <taxon>Eukaryota</taxon>
        <taxon>Fungi</taxon>
        <taxon>Dikarya</taxon>
        <taxon>Ascomycota</taxon>
        <taxon>Pezizomycotina</taxon>
        <taxon>Eurotiomycetes</taxon>
        <taxon>Eurotiomycetidae</taxon>
        <taxon>Onygenales</taxon>
        <taxon>Nannizziopsiaceae</taxon>
        <taxon>Emydomyces</taxon>
    </lineage>
</organism>
<dbReference type="EMBL" id="CP120627">
    <property type="protein sequence ID" value="WEW56681.1"/>
    <property type="molecule type" value="Genomic_DNA"/>
</dbReference>
<feature type="compositionally biased region" description="Low complexity" evidence="1">
    <location>
        <begin position="17"/>
        <end position="30"/>
    </location>
</feature>
<sequence>MSERADVEPSILPTVNSDPDVAVESSDSSVAGEPFRRRHRRNRVSVTQEDLEQFRAGYLGISREELRDIQAQREAQDQLPMLNAALTNLAMSTSTSAANTTTDTPTPSPRPAPAFASLHENSSLNMPNIPRPSQSAPPGSPVGSQNGAPGGIGGMAGMATAMPMNAGQEMDLNYVYQMITELSEVLAHNRDTTRNIIRASEEIARRAAAEGAIPNLQQVNGEITAARIADLENEIAKQKRVIDILKYEQEENMKLIGEYEVAVGTMTEQIRTYCCNVNDHFLAQKRRYNDLLQEEKDAHLQSRLERDYWHAQTLRCAEMIRTAYRLRCEEEVLPIRVVAGLQNEVRALRNALGLEPEKPEDEYGWEILKDAPPGVD</sequence>